<dbReference type="SUPFAM" id="SSF53448">
    <property type="entry name" value="Nucleotide-diphospho-sugar transferases"/>
    <property type="match status" value="1"/>
</dbReference>
<evidence type="ECO:0000313" key="4">
    <source>
        <dbReference type="EMBL" id="ORY35275.1"/>
    </source>
</evidence>
<dbReference type="STRING" id="1754190.A0A1Y2BM93"/>
<dbReference type="InterPro" id="IPR029044">
    <property type="entry name" value="Nucleotide-diphossugar_trans"/>
</dbReference>
<keyword evidence="5" id="KW-1185">Reference proteome</keyword>
<comment type="caution">
    <text evidence="4">The sequence shown here is derived from an EMBL/GenBank/DDBJ whole genome shotgun (WGS) entry which is preliminary data.</text>
</comment>
<dbReference type="CDD" id="cd00761">
    <property type="entry name" value="Glyco_tranf_GTA_type"/>
    <property type="match status" value="1"/>
</dbReference>
<name>A0A1Y2BM93_9FUNG</name>
<dbReference type="Proteomes" id="UP000193920">
    <property type="component" value="Unassembled WGS sequence"/>
</dbReference>
<sequence length="260" mass="31065">MFILKRFVFLFIYIIILLTGKSYSKIKISVVIPVYNTELYLERSIQSVLNQTLKELEIICIDDSSTDNSLNILNEFKKKDSRIKIVHLDENKGPSITRNTGINIANGEFIGFLDSDDYIDERFFENLYQYTTNYDIVVGTFVRSINGSDKYIHHENFTKVEGYVCDSIFRRKFLDDNNIRFPTNIRFMEDKLFRKNCYHHHPKIYKAPDEGIYYYYKQRTGSICNYEKKHLKRLYKNIKRNSIRKKIENRKIILQLLIKI</sequence>
<proteinExistence type="predicted"/>
<keyword evidence="2 4" id="KW-0808">Transferase</keyword>
<protein>
    <submittedName>
        <fullName evidence="4">Nucleotide-diphospho-sugar transferase</fullName>
    </submittedName>
</protein>
<dbReference type="OrthoDB" id="3784at2759"/>
<dbReference type="AlphaFoldDB" id="A0A1Y2BM93"/>
<reference evidence="4 5" key="1">
    <citation type="submission" date="2016-08" db="EMBL/GenBank/DDBJ databases">
        <title>A Parts List for Fungal Cellulosomes Revealed by Comparative Genomics.</title>
        <authorList>
            <consortium name="DOE Joint Genome Institute"/>
            <person name="Haitjema C.H."/>
            <person name="Gilmore S.P."/>
            <person name="Henske J.K."/>
            <person name="Solomon K.V."/>
            <person name="De Groot R."/>
            <person name="Kuo A."/>
            <person name="Mondo S.J."/>
            <person name="Salamov A.A."/>
            <person name="Labutti K."/>
            <person name="Zhao Z."/>
            <person name="Chiniquy J."/>
            <person name="Barry K."/>
            <person name="Brewer H.M."/>
            <person name="Purvine S.O."/>
            <person name="Wright A.T."/>
            <person name="Boxma B."/>
            <person name="Van Alen T."/>
            <person name="Hackstein J.H."/>
            <person name="Baker S.E."/>
            <person name="Grigoriev I.V."/>
            <person name="O'Malley M.A."/>
        </authorList>
    </citation>
    <scope>NUCLEOTIDE SEQUENCE [LARGE SCALE GENOMIC DNA]</scope>
    <source>
        <strain evidence="4 5">G1</strain>
    </source>
</reference>
<dbReference type="InterPro" id="IPR001173">
    <property type="entry name" value="Glyco_trans_2-like"/>
</dbReference>
<feature type="domain" description="Glycosyltransferase 2-like" evidence="3">
    <location>
        <begin position="29"/>
        <end position="181"/>
    </location>
</feature>
<evidence type="ECO:0000256" key="1">
    <source>
        <dbReference type="ARBA" id="ARBA00022676"/>
    </source>
</evidence>
<dbReference type="EMBL" id="MCOG01000152">
    <property type="protein sequence ID" value="ORY35275.1"/>
    <property type="molecule type" value="Genomic_DNA"/>
</dbReference>
<dbReference type="PANTHER" id="PTHR22916:SF51">
    <property type="entry name" value="GLYCOSYLTRANSFERASE EPSH-RELATED"/>
    <property type="match status" value="1"/>
</dbReference>
<dbReference type="PANTHER" id="PTHR22916">
    <property type="entry name" value="GLYCOSYLTRANSFERASE"/>
    <property type="match status" value="1"/>
</dbReference>
<dbReference type="Pfam" id="PF00535">
    <property type="entry name" value="Glycos_transf_2"/>
    <property type="match status" value="1"/>
</dbReference>
<evidence type="ECO:0000259" key="3">
    <source>
        <dbReference type="Pfam" id="PF00535"/>
    </source>
</evidence>
<dbReference type="Gene3D" id="3.90.550.10">
    <property type="entry name" value="Spore Coat Polysaccharide Biosynthesis Protein SpsA, Chain A"/>
    <property type="match status" value="1"/>
</dbReference>
<accession>A0A1Y2BM93</accession>
<gene>
    <name evidence="4" type="ORF">LY90DRAFT_511699</name>
</gene>
<organism evidence="4 5">
    <name type="scientific">Neocallimastix californiae</name>
    <dbReference type="NCBI Taxonomy" id="1754190"/>
    <lineage>
        <taxon>Eukaryota</taxon>
        <taxon>Fungi</taxon>
        <taxon>Fungi incertae sedis</taxon>
        <taxon>Chytridiomycota</taxon>
        <taxon>Chytridiomycota incertae sedis</taxon>
        <taxon>Neocallimastigomycetes</taxon>
        <taxon>Neocallimastigales</taxon>
        <taxon>Neocallimastigaceae</taxon>
        <taxon>Neocallimastix</taxon>
    </lineage>
</organism>
<keyword evidence="1" id="KW-0328">Glycosyltransferase</keyword>
<dbReference type="GO" id="GO:0016757">
    <property type="term" value="F:glycosyltransferase activity"/>
    <property type="evidence" value="ECO:0007669"/>
    <property type="project" value="UniProtKB-KW"/>
</dbReference>
<evidence type="ECO:0000313" key="5">
    <source>
        <dbReference type="Proteomes" id="UP000193920"/>
    </source>
</evidence>
<evidence type="ECO:0000256" key="2">
    <source>
        <dbReference type="ARBA" id="ARBA00022679"/>
    </source>
</evidence>